<dbReference type="Proteomes" id="UP001151532">
    <property type="component" value="Chromosome 5"/>
</dbReference>
<evidence type="ECO:0000313" key="2">
    <source>
        <dbReference type="EMBL" id="KAJ6774233.1"/>
    </source>
</evidence>
<organism evidence="2 3">
    <name type="scientific">Salix purpurea</name>
    <name type="common">Purple osier willow</name>
    <dbReference type="NCBI Taxonomy" id="77065"/>
    <lineage>
        <taxon>Eukaryota</taxon>
        <taxon>Viridiplantae</taxon>
        <taxon>Streptophyta</taxon>
        <taxon>Embryophyta</taxon>
        <taxon>Tracheophyta</taxon>
        <taxon>Spermatophyta</taxon>
        <taxon>Magnoliopsida</taxon>
        <taxon>eudicotyledons</taxon>
        <taxon>Gunneridae</taxon>
        <taxon>Pentapetalae</taxon>
        <taxon>rosids</taxon>
        <taxon>fabids</taxon>
        <taxon>Malpighiales</taxon>
        <taxon>Salicaceae</taxon>
        <taxon>Saliceae</taxon>
        <taxon>Salix</taxon>
    </lineage>
</organism>
<sequence length="105" mass="12085">MEPLEEEAQQRQKRWRVSSKEMEMARRLEAAHMGEKEMGERKHRRSQTAALNTMCHQLWTGYRELSNTVVIAEFSSPNAATLAALNMWRDLSAGTCATIPDDYKN</sequence>
<protein>
    <submittedName>
        <fullName evidence="2">Uncharacterized protein</fullName>
    </submittedName>
</protein>
<proteinExistence type="predicted"/>
<dbReference type="AlphaFoldDB" id="A0A9Q0WXY8"/>
<keyword evidence="3" id="KW-1185">Reference proteome</keyword>
<dbReference type="EMBL" id="JAPFFK010000002">
    <property type="protein sequence ID" value="KAJ6774233.1"/>
    <property type="molecule type" value="Genomic_DNA"/>
</dbReference>
<accession>A0A9Q0WXY8</accession>
<reference evidence="2" key="1">
    <citation type="submission" date="2022-11" db="EMBL/GenBank/DDBJ databases">
        <authorList>
            <person name="Hyden B.L."/>
            <person name="Feng K."/>
            <person name="Yates T."/>
            <person name="Jawdy S."/>
            <person name="Smart L.B."/>
            <person name="Muchero W."/>
        </authorList>
    </citation>
    <scope>NUCLEOTIDE SEQUENCE</scope>
    <source>
        <tissue evidence="2">Shoot tip</tissue>
    </source>
</reference>
<name>A0A9Q0WXY8_SALPP</name>
<gene>
    <name evidence="2" type="ORF">OIU79_017618</name>
</gene>
<evidence type="ECO:0000256" key="1">
    <source>
        <dbReference type="SAM" id="MobiDB-lite"/>
    </source>
</evidence>
<reference evidence="2" key="2">
    <citation type="journal article" date="2023" name="Int. J. Mol. Sci.">
        <title>De Novo Assembly and Annotation of 11 Diverse Shrub Willow (Salix) Genomes Reveals Novel Gene Organization in Sex-Linked Regions.</title>
        <authorList>
            <person name="Hyden B."/>
            <person name="Feng K."/>
            <person name="Yates T.B."/>
            <person name="Jawdy S."/>
            <person name="Cereghino C."/>
            <person name="Smart L.B."/>
            <person name="Muchero W."/>
        </authorList>
    </citation>
    <scope>NUCLEOTIDE SEQUENCE</scope>
    <source>
        <tissue evidence="2">Shoot tip</tissue>
    </source>
</reference>
<evidence type="ECO:0000313" key="3">
    <source>
        <dbReference type="Proteomes" id="UP001151532"/>
    </source>
</evidence>
<feature type="region of interest" description="Disordered" evidence="1">
    <location>
        <begin position="1"/>
        <end position="20"/>
    </location>
</feature>
<comment type="caution">
    <text evidence="2">The sequence shown here is derived from an EMBL/GenBank/DDBJ whole genome shotgun (WGS) entry which is preliminary data.</text>
</comment>